<dbReference type="InterPro" id="IPR036890">
    <property type="entry name" value="HATPase_C_sf"/>
</dbReference>
<evidence type="ECO:0000256" key="2">
    <source>
        <dbReference type="ARBA" id="ARBA00010708"/>
    </source>
</evidence>
<dbReference type="InterPro" id="IPR013760">
    <property type="entry name" value="Topo_IIA-like_dom_sf"/>
</dbReference>
<dbReference type="RefSeq" id="WP_313991054.1">
    <property type="nucleotide sequence ID" value="NZ_JASJOT010000001.1"/>
</dbReference>
<comment type="miscellaneous">
    <text evidence="10">Few gyrases are as efficient as E.coli at forming negative supercoils. Not all organisms have 2 type II topoisomerases; in organisms with a single type II topoisomerase this enzyme also has to decatenate newly replicated chromosomes.</text>
</comment>
<keyword evidence="5 10" id="KW-0067">ATP-binding</keyword>
<feature type="site" description="Interaction with DNA" evidence="10">
    <location>
        <position position="461"/>
    </location>
</feature>
<dbReference type="SMART" id="SM00433">
    <property type="entry name" value="TOP2c"/>
    <property type="match status" value="1"/>
</dbReference>
<dbReference type="EC" id="5.6.2.2" evidence="10"/>
<dbReference type="InterPro" id="IPR003594">
    <property type="entry name" value="HATPase_dom"/>
</dbReference>
<sequence>MSEIVEEQPTTVNYGADSIQVLEGLEAVRKRPGMYIGDTNVRGLHHLVWEVVDNSIDEALAGHCDRIEVSILPDNGIVVVDNGRGIPTDIHPKEKRSALEVVMTVLHAGGKFDKDSYKVSGGLHGVGVSCVNALSSHLKVTVQREGKMFEQEYSMGKPLYPVKEIGKSDKHGTTVEFHPDATIFTTTEYKYETIATRLRELSYLNRGITITLTDFREKDDNGNPITEEFYSEGGLIEFVEYLDSTREKLIPQVIYMEGDRAIPVQVAMHYNTSYSENVFSYVNNINTIEGGTHVAGFRAALTRTLKAYADKEGMLDKVKIDIAGDDFREGLTAVVSVKVAEPQFEGQTKTKLGNSDVSGAVNTTVADILQTWLEEHPKEARQIVNKVILAAQARHAARKAREMVQRKNVLSGTGLPGKLADCSETDASLCEVYLVEGDSAGGTAKQGRNRAFQAILPLRGKILNVEKAQEYKIYENEEIKNMITALGVQFGKDGDEKALNMDKLRYHKIIIMTDADVDGSHIRTLILTFFFRYMKQLIENGYLYIALPPLYQVKKGKEFRYCWSEDQRDVAIKELAKEGREDSVHVQRYKGLGEMNAEQLWETTMDPERRSLKQVTIESAAEADHLFSMLMGDEVAPRREFIEKNARYAKVDV</sequence>
<proteinExistence type="inferred from homology"/>
<protein>
    <recommendedName>
        <fullName evidence="10">DNA gyrase subunit B</fullName>
        <ecNumber evidence="10">5.6.2.2</ecNumber>
    </recommendedName>
</protein>
<dbReference type="PRINTS" id="PR01159">
    <property type="entry name" value="DNAGYRASEB"/>
</dbReference>
<evidence type="ECO:0000256" key="10">
    <source>
        <dbReference type="HAMAP-Rule" id="MF_01898"/>
    </source>
</evidence>
<dbReference type="PANTHER" id="PTHR45866">
    <property type="entry name" value="DNA GYRASE/TOPOISOMERASE SUBUNIT B"/>
    <property type="match status" value="1"/>
</dbReference>
<keyword evidence="9 10" id="KW-0413">Isomerase</keyword>
<dbReference type="GO" id="GO:0003918">
    <property type="term" value="F:DNA topoisomerase type II (double strand cut, ATP-hydrolyzing) activity"/>
    <property type="evidence" value="ECO:0007669"/>
    <property type="project" value="UniProtKB-EC"/>
</dbReference>
<comment type="catalytic activity">
    <reaction evidence="1 10">
        <text>ATP-dependent breakage, passage and rejoining of double-stranded DNA.</text>
        <dbReference type="EC" id="5.6.2.2"/>
    </reaction>
</comment>
<evidence type="ECO:0000256" key="3">
    <source>
        <dbReference type="ARBA" id="ARBA00022723"/>
    </source>
</evidence>
<comment type="subunit">
    <text evidence="10">Heterotetramer, composed of two GyrA and two GyrB chains. In the heterotetramer, GyrA contains the active site tyrosine that forms a transient covalent intermediate with DNA, while GyrB binds cofactors and catalyzes ATP hydrolysis.</text>
</comment>
<dbReference type="InterPro" id="IPR006171">
    <property type="entry name" value="TOPRIM_dom"/>
</dbReference>
<dbReference type="EMBL" id="JASJOT010000001">
    <property type="protein sequence ID" value="MDJ1491423.1"/>
    <property type="molecule type" value="Genomic_DNA"/>
</dbReference>
<evidence type="ECO:0000313" key="13">
    <source>
        <dbReference type="Proteomes" id="UP001228581"/>
    </source>
</evidence>
<comment type="similarity">
    <text evidence="2 10">Belongs to the type II topoisomerase GyrB family.</text>
</comment>
<comment type="caution">
    <text evidence="12">The sequence shown here is derived from an EMBL/GenBank/DDBJ whole genome shotgun (WGS) entry which is preliminary data.</text>
</comment>
<dbReference type="PROSITE" id="PS00177">
    <property type="entry name" value="TOPOISOMERASE_II"/>
    <property type="match status" value="1"/>
</dbReference>
<keyword evidence="6 10" id="KW-0460">Magnesium</keyword>
<dbReference type="CDD" id="cd16928">
    <property type="entry name" value="HATPase_GyrB-like"/>
    <property type="match status" value="1"/>
</dbReference>
<evidence type="ECO:0000256" key="5">
    <source>
        <dbReference type="ARBA" id="ARBA00022840"/>
    </source>
</evidence>
<evidence type="ECO:0000259" key="11">
    <source>
        <dbReference type="PROSITE" id="PS50880"/>
    </source>
</evidence>
<evidence type="ECO:0000256" key="7">
    <source>
        <dbReference type="ARBA" id="ARBA00023029"/>
    </source>
</evidence>
<evidence type="ECO:0000313" key="12">
    <source>
        <dbReference type="EMBL" id="MDJ1491423.1"/>
    </source>
</evidence>
<reference evidence="12 13" key="1">
    <citation type="submission" date="2023-05" db="EMBL/GenBank/DDBJ databases">
        <authorList>
            <person name="Zhang X."/>
        </authorList>
    </citation>
    <scope>NUCLEOTIDE SEQUENCE [LARGE SCALE GENOMIC DNA]</scope>
    <source>
        <strain evidence="12 13">DM2B3-1</strain>
    </source>
</reference>
<dbReference type="PRINTS" id="PR00418">
    <property type="entry name" value="TPI2FAMILY"/>
</dbReference>
<dbReference type="Pfam" id="PF02518">
    <property type="entry name" value="HATPase_c"/>
    <property type="match status" value="1"/>
</dbReference>
<keyword evidence="7 10" id="KW-0799">Topoisomerase</keyword>
<dbReference type="InterPro" id="IPR002288">
    <property type="entry name" value="DNA_gyrase_B_C"/>
</dbReference>
<dbReference type="CDD" id="cd00822">
    <property type="entry name" value="TopoII_Trans_DNA_gyrase"/>
    <property type="match status" value="1"/>
</dbReference>
<dbReference type="SUPFAM" id="SSF54211">
    <property type="entry name" value="Ribosomal protein S5 domain 2-like"/>
    <property type="match status" value="1"/>
</dbReference>
<feature type="binding site" evidence="10">
    <location>
        <position position="436"/>
    </location>
    <ligand>
        <name>Mg(2+)</name>
        <dbReference type="ChEBI" id="CHEBI:18420"/>
        <label>1</label>
        <note>catalytic</note>
    </ligand>
</feature>
<feature type="binding site" evidence="10">
    <location>
        <position position="516"/>
    </location>
    <ligand>
        <name>Mg(2+)</name>
        <dbReference type="ChEBI" id="CHEBI:18420"/>
        <label>2</label>
    </ligand>
</feature>
<dbReference type="Gene3D" id="3.30.565.10">
    <property type="entry name" value="Histidine kinase-like ATPase, C-terminal domain"/>
    <property type="match status" value="1"/>
</dbReference>
<evidence type="ECO:0000256" key="9">
    <source>
        <dbReference type="ARBA" id="ARBA00023235"/>
    </source>
</evidence>
<dbReference type="InterPro" id="IPR013759">
    <property type="entry name" value="Topo_IIA_B_C"/>
</dbReference>
<accession>A0ABT7CCT6</accession>
<dbReference type="InterPro" id="IPR011557">
    <property type="entry name" value="GyrB"/>
</dbReference>
<dbReference type="PANTHER" id="PTHR45866:SF1">
    <property type="entry name" value="DNA GYRASE SUBUNIT B, MITOCHONDRIAL"/>
    <property type="match status" value="1"/>
</dbReference>
<comment type="cofactor">
    <cofactor evidence="10">
        <name>Mg(2+)</name>
        <dbReference type="ChEBI" id="CHEBI:18420"/>
    </cofactor>
    <cofactor evidence="10">
        <name>Mn(2+)</name>
        <dbReference type="ChEBI" id="CHEBI:29035"/>
    </cofactor>
    <cofactor evidence="10">
        <name>Ca(2+)</name>
        <dbReference type="ChEBI" id="CHEBI:29108"/>
    </cofactor>
    <text evidence="10">Binds two Mg(2+) per subunit. The magnesium ions form salt bridges with both the protein and the DNA. Can also accept other divalent metal cations, such as Mn(2+) or Ca(2+).</text>
</comment>
<comment type="subcellular location">
    <subcellularLocation>
        <location evidence="10">Cytoplasm</location>
    </subcellularLocation>
</comment>
<dbReference type="Proteomes" id="UP001228581">
    <property type="component" value="Unassembled WGS sequence"/>
</dbReference>
<evidence type="ECO:0000256" key="8">
    <source>
        <dbReference type="ARBA" id="ARBA00023125"/>
    </source>
</evidence>
<feature type="binding site" evidence="10">
    <location>
        <position position="514"/>
    </location>
    <ligand>
        <name>Mg(2+)</name>
        <dbReference type="ChEBI" id="CHEBI:18420"/>
        <label>1</label>
        <note>catalytic</note>
    </ligand>
</feature>
<dbReference type="InterPro" id="IPR001241">
    <property type="entry name" value="Topo_IIA"/>
</dbReference>
<dbReference type="NCBIfam" id="TIGR01059">
    <property type="entry name" value="gyrB"/>
    <property type="match status" value="1"/>
</dbReference>
<dbReference type="SMART" id="SM00387">
    <property type="entry name" value="HATPase_c"/>
    <property type="match status" value="1"/>
</dbReference>
<keyword evidence="10" id="KW-0963">Cytoplasm</keyword>
<evidence type="ECO:0000256" key="1">
    <source>
        <dbReference type="ARBA" id="ARBA00000185"/>
    </source>
</evidence>
<keyword evidence="4 10" id="KW-0547">Nucleotide-binding</keyword>
<feature type="domain" description="Toprim" evidence="11">
    <location>
        <begin position="430"/>
        <end position="549"/>
    </location>
</feature>
<feature type="binding site" evidence="10">
    <location>
        <position position="514"/>
    </location>
    <ligand>
        <name>Mg(2+)</name>
        <dbReference type="ChEBI" id="CHEBI:18420"/>
        <label>2</label>
    </ligand>
</feature>
<dbReference type="NCBIfam" id="NF004189">
    <property type="entry name" value="PRK05644.1"/>
    <property type="match status" value="1"/>
</dbReference>
<dbReference type="Gene3D" id="3.30.230.10">
    <property type="match status" value="1"/>
</dbReference>
<dbReference type="InterPro" id="IPR034160">
    <property type="entry name" value="TOPRIM_GyrB"/>
</dbReference>
<dbReference type="InterPro" id="IPR013506">
    <property type="entry name" value="Topo_IIA_bsu_dom2"/>
</dbReference>
<name>A0ABT7CCT6_9BACT</name>
<dbReference type="PROSITE" id="PS50880">
    <property type="entry name" value="TOPRIM"/>
    <property type="match status" value="1"/>
</dbReference>
<dbReference type="SUPFAM" id="SSF55874">
    <property type="entry name" value="ATPase domain of HSP90 chaperone/DNA topoisomerase II/histidine kinase"/>
    <property type="match status" value="1"/>
</dbReference>
<dbReference type="SUPFAM" id="SSF56719">
    <property type="entry name" value="Type II DNA topoisomerase"/>
    <property type="match status" value="1"/>
</dbReference>
<dbReference type="InterPro" id="IPR014721">
    <property type="entry name" value="Ribsml_uS5_D2-typ_fold_subgr"/>
</dbReference>
<dbReference type="HAMAP" id="MF_01898">
    <property type="entry name" value="GyrB"/>
    <property type="match status" value="1"/>
</dbReference>
<keyword evidence="3 10" id="KW-0479">Metal-binding</keyword>
<dbReference type="Pfam" id="PF00986">
    <property type="entry name" value="DNA_gyraseB_C"/>
    <property type="match status" value="1"/>
</dbReference>
<dbReference type="Gene3D" id="3.40.50.670">
    <property type="match status" value="1"/>
</dbReference>
<evidence type="ECO:0000256" key="4">
    <source>
        <dbReference type="ARBA" id="ARBA00022741"/>
    </source>
</evidence>
<gene>
    <name evidence="10 12" type="primary">gyrB</name>
    <name evidence="12" type="ORF">QNI19_00695</name>
</gene>
<keyword evidence="13" id="KW-1185">Reference proteome</keyword>
<organism evidence="12 13">
    <name type="scientific">Xanthocytophaga flava</name>
    <dbReference type="NCBI Taxonomy" id="3048013"/>
    <lineage>
        <taxon>Bacteria</taxon>
        <taxon>Pseudomonadati</taxon>
        <taxon>Bacteroidota</taxon>
        <taxon>Cytophagia</taxon>
        <taxon>Cytophagales</taxon>
        <taxon>Rhodocytophagaceae</taxon>
        <taxon>Xanthocytophaga</taxon>
    </lineage>
</organism>
<dbReference type="InterPro" id="IPR020568">
    <property type="entry name" value="Ribosomal_Su5_D2-typ_SF"/>
</dbReference>
<comment type="function">
    <text evidence="10">A type II topoisomerase that negatively supercoils closed circular double-stranded (ds) DNA in an ATP-dependent manner to modulate DNA topology and maintain chromosomes in an underwound state. Negative supercoiling favors strand separation, and DNA replication, transcription, recombination and repair, all of which involve strand separation. Also able to catalyze the interconversion of other topological isomers of dsDNA rings, including catenanes and knotted rings. Type II topoisomerases break and join 2 DNA strands simultaneously in an ATP-dependent manner.</text>
</comment>
<dbReference type="NCBIfam" id="NF011501">
    <property type="entry name" value="PRK14939.1"/>
    <property type="match status" value="1"/>
</dbReference>
<feature type="site" description="Interaction with DNA" evidence="10">
    <location>
        <position position="464"/>
    </location>
</feature>
<dbReference type="CDD" id="cd03366">
    <property type="entry name" value="TOPRIM_TopoIIA_GyrB"/>
    <property type="match status" value="1"/>
</dbReference>
<evidence type="ECO:0000256" key="6">
    <source>
        <dbReference type="ARBA" id="ARBA00022842"/>
    </source>
</evidence>
<dbReference type="InterPro" id="IPR000565">
    <property type="entry name" value="Topo_IIA_B"/>
</dbReference>
<dbReference type="Pfam" id="PF01751">
    <property type="entry name" value="Toprim"/>
    <property type="match status" value="1"/>
</dbReference>
<dbReference type="Pfam" id="PF00204">
    <property type="entry name" value="DNA_gyraseB"/>
    <property type="match status" value="1"/>
</dbReference>
<keyword evidence="8" id="KW-0238">DNA-binding</keyword>
<dbReference type="InterPro" id="IPR018522">
    <property type="entry name" value="TopoIIA_CS"/>
</dbReference>